<dbReference type="AlphaFoldDB" id="A0A4Q0XDS1"/>
<organism evidence="1 2">
    <name type="scientific">Gelidibacter gilvus</name>
    <dbReference type="NCBI Taxonomy" id="59602"/>
    <lineage>
        <taxon>Bacteria</taxon>
        <taxon>Pseudomonadati</taxon>
        <taxon>Bacteroidota</taxon>
        <taxon>Flavobacteriia</taxon>
        <taxon>Flavobacteriales</taxon>
        <taxon>Flavobacteriaceae</taxon>
        <taxon>Gelidibacter</taxon>
    </lineage>
</organism>
<dbReference type="RefSeq" id="WP_129017945.1">
    <property type="nucleotide sequence ID" value="NZ_SDDZ01000008.1"/>
</dbReference>
<evidence type="ECO:0008006" key="3">
    <source>
        <dbReference type="Google" id="ProtNLM"/>
    </source>
</evidence>
<dbReference type="EMBL" id="SDDZ01000008">
    <property type="protein sequence ID" value="RXJ46015.1"/>
    <property type="molecule type" value="Genomic_DNA"/>
</dbReference>
<evidence type="ECO:0000313" key="1">
    <source>
        <dbReference type="EMBL" id="RXJ46015.1"/>
    </source>
</evidence>
<sequence length="380" mass="43167">MKNNFFATNSTQLSDSWVLWFEASNQYIVISKALKVLLDVYFASESEYDFNKQLKSFINISNRNSNTYYAEINELLKEVNTSSKSDTSNKSSTVYIKKTDFKKNYRFGNTSITVNYGSIDIQNLIHPQWSHAAVLKEDMSSTVFDIFEKENHLYLFINKRYIGHYPVSEYHLLTGQFALQLINTLYHKNEADWIATFHASTVCNDKEAIMIIGDSGNGKSTLSAVLMANGIDVLADDFTPLLAEDCEAYRFPSGISVKKGAFSVLEPLFPNFNEFPLYKSNSKNVTIKYIPPINGFGQTKSHFPCKKIVYVNYDANANTSEMKEIGIEKILETLIPESWLSPLGSNSKLFLDWLKGLCCYELTYADNAFAVSKFSELFDS</sequence>
<name>A0A4Q0XDS1_9FLAO</name>
<reference evidence="1 2" key="1">
    <citation type="submission" date="2019-01" db="EMBL/GenBank/DDBJ databases">
        <title>Genome sequence of the Antarctic species Gelidibacter gilvus ACAM 158(T).</title>
        <authorList>
            <person name="Bowman J.P."/>
        </authorList>
    </citation>
    <scope>NUCLEOTIDE SEQUENCE [LARGE SCALE GENOMIC DNA]</scope>
    <source>
        <strain evidence="1 2">IC158</strain>
    </source>
</reference>
<dbReference type="SUPFAM" id="SSF53795">
    <property type="entry name" value="PEP carboxykinase-like"/>
    <property type="match status" value="1"/>
</dbReference>
<accession>A0A4Q0XDS1</accession>
<protein>
    <recommendedName>
        <fullName evidence="3">Serine kinase</fullName>
    </recommendedName>
</protein>
<dbReference type="Gene3D" id="3.40.50.300">
    <property type="entry name" value="P-loop containing nucleotide triphosphate hydrolases"/>
    <property type="match status" value="1"/>
</dbReference>
<dbReference type="Proteomes" id="UP000289792">
    <property type="component" value="Unassembled WGS sequence"/>
</dbReference>
<keyword evidence="2" id="KW-1185">Reference proteome</keyword>
<proteinExistence type="predicted"/>
<evidence type="ECO:0000313" key="2">
    <source>
        <dbReference type="Proteomes" id="UP000289792"/>
    </source>
</evidence>
<dbReference type="OrthoDB" id="1116059at2"/>
<dbReference type="InterPro" id="IPR027417">
    <property type="entry name" value="P-loop_NTPase"/>
</dbReference>
<comment type="caution">
    <text evidence="1">The sequence shown here is derived from an EMBL/GenBank/DDBJ whole genome shotgun (WGS) entry which is preliminary data.</text>
</comment>
<gene>
    <name evidence="1" type="ORF">ESZ48_13050</name>
</gene>